<dbReference type="Proteomes" id="UP000053593">
    <property type="component" value="Unassembled WGS sequence"/>
</dbReference>
<gene>
    <name evidence="1" type="ORF">GYMLUDRAFT_498211</name>
</gene>
<organism evidence="1 2">
    <name type="scientific">Collybiopsis luxurians FD-317 M1</name>
    <dbReference type="NCBI Taxonomy" id="944289"/>
    <lineage>
        <taxon>Eukaryota</taxon>
        <taxon>Fungi</taxon>
        <taxon>Dikarya</taxon>
        <taxon>Basidiomycota</taxon>
        <taxon>Agaricomycotina</taxon>
        <taxon>Agaricomycetes</taxon>
        <taxon>Agaricomycetidae</taxon>
        <taxon>Agaricales</taxon>
        <taxon>Marasmiineae</taxon>
        <taxon>Omphalotaceae</taxon>
        <taxon>Collybiopsis</taxon>
        <taxon>Collybiopsis luxurians</taxon>
    </lineage>
</organism>
<protein>
    <submittedName>
        <fullName evidence="1">Uncharacterized protein</fullName>
    </submittedName>
</protein>
<dbReference type="AlphaFoldDB" id="A0A0D0CIA9"/>
<dbReference type="EMBL" id="KN834767">
    <property type="protein sequence ID" value="KIK62414.1"/>
    <property type="molecule type" value="Genomic_DNA"/>
</dbReference>
<evidence type="ECO:0000313" key="2">
    <source>
        <dbReference type="Proteomes" id="UP000053593"/>
    </source>
</evidence>
<dbReference type="HOGENOM" id="CLU_1073513_0_0_1"/>
<keyword evidence="2" id="KW-1185">Reference proteome</keyword>
<dbReference type="OrthoDB" id="654211at2759"/>
<accession>A0A0D0CIA9</accession>
<sequence>MVIIYNTVRSTVNDSPWPMQSHYYSNHPSLLLPQNANYSAPTDHYPVVSACHTESSGFSDGSPTTGYPDHEYPYFFDRRGTSINALSSPSVLPAMNHNATGLSETGDLSVALANVYAEDTLAYHQSWNLPSSHGHARLAESTALGSDFSFKNASYSGPALSPTPKLPTPSEMAILMRPNSRQSPSELPPKLPPVPLHAVGTDLVSTLPPPEEELTLARERKHACSMCHKRCV</sequence>
<evidence type="ECO:0000313" key="1">
    <source>
        <dbReference type="EMBL" id="KIK62414.1"/>
    </source>
</evidence>
<reference evidence="1 2" key="1">
    <citation type="submission" date="2014-04" db="EMBL/GenBank/DDBJ databases">
        <title>Evolutionary Origins and Diversification of the Mycorrhizal Mutualists.</title>
        <authorList>
            <consortium name="DOE Joint Genome Institute"/>
            <consortium name="Mycorrhizal Genomics Consortium"/>
            <person name="Kohler A."/>
            <person name="Kuo A."/>
            <person name="Nagy L.G."/>
            <person name="Floudas D."/>
            <person name="Copeland A."/>
            <person name="Barry K.W."/>
            <person name="Cichocki N."/>
            <person name="Veneault-Fourrey C."/>
            <person name="LaButti K."/>
            <person name="Lindquist E.A."/>
            <person name="Lipzen A."/>
            <person name="Lundell T."/>
            <person name="Morin E."/>
            <person name="Murat C."/>
            <person name="Riley R."/>
            <person name="Ohm R."/>
            <person name="Sun H."/>
            <person name="Tunlid A."/>
            <person name="Henrissat B."/>
            <person name="Grigoriev I.V."/>
            <person name="Hibbett D.S."/>
            <person name="Martin F."/>
        </authorList>
    </citation>
    <scope>NUCLEOTIDE SEQUENCE [LARGE SCALE GENOMIC DNA]</scope>
    <source>
        <strain evidence="1 2">FD-317 M1</strain>
    </source>
</reference>
<proteinExistence type="predicted"/>
<name>A0A0D0CIA9_9AGAR</name>